<dbReference type="Pfam" id="PF23304">
    <property type="entry name" value="GAE_BBS1"/>
    <property type="match status" value="1"/>
</dbReference>
<dbReference type="SUPFAM" id="SSF50978">
    <property type="entry name" value="WD40 repeat-like"/>
    <property type="match status" value="1"/>
</dbReference>
<feature type="domain" description="Bardet-Biedl syndrome 1 N-terminal" evidence="2">
    <location>
        <begin position="47"/>
        <end position="303"/>
    </location>
</feature>
<comment type="caution">
    <text evidence="4">The sequence shown here is derived from an EMBL/GenBank/DDBJ whole genome shotgun (WGS) entry which is preliminary data.</text>
</comment>
<proteinExistence type="predicted"/>
<dbReference type="InterPro" id="IPR036322">
    <property type="entry name" value="WD40_repeat_dom_sf"/>
</dbReference>
<feature type="compositionally biased region" description="Polar residues" evidence="1">
    <location>
        <begin position="24"/>
        <end position="39"/>
    </location>
</feature>
<dbReference type="GO" id="GO:1905515">
    <property type="term" value="P:non-motile cilium assembly"/>
    <property type="evidence" value="ECO:0007669"/>
    <property type="project" value="InterPro"/>
</dbReference>
<evidence type="ECO:0000313" key="4">
    <source>
        <dbReference type="EMBL" id="KAH9521867.1"/>
    </source>
</evidence>
<evidence type="ECO:0000259" key="3">
    <source>
        <dbReference type="Pfam" id="PF23304"/>
    </source>
</evidence>
<dbReference type="GO" id="GO:0005930">
    <property type="term" value="C:axoneme"/>
    <property type="evidence" value="ECO:0007669"/>
    <property type="project" value="TreeGrafter"/>
</dbReference>
<dbReference type="InterPro" id="IPR032728">
    <property type="entry name" value="BBS1_N"/>
</dbReference>
<evidence type="ECO:0000313" key="5">
    <source>
        <dbReference type="Proteomes" id="UP000790347"/>
    </source>
</evidence>
<dbReference type="GO" id="GO:0005813">
    <property type="term" value="C:centrosome"/>
    <property type="evidence" value="ECO:0007669"/>
    <property type="project" value="TreeGrafter"/>
</dbReference>
<keyword evidence="5" id="KW-1185">Reference proteome</keyword>
<evidence type="ECO:0000256" key="1">
    <source>
        <dbReference type="SAM" id="MobiDB-lite"/>
    </source>
</evidence>
<organism evidence="4 5">
    <name type="scientific">Dermatophagoides farinae</name>
    <name type="common">American house dust mite</name>
    <dbReference type="NCBI Taxonomy" id="6954"/>
    <lineage>
        <taxon>Eukaryota</taxon>
        <taxon>Metazoa</taxon>
        <taxon>Ecdysozoa</taxon>
        <taxon>Arthropoda</taxon>
        <taxon>Chelicerata</taxon>
        <taxon>Arachnida</taxon>
        <taxon>Acari</taxon>
        <taxon>Acariformes</taxon>
        <taxon>Sarcoptiformes</taxon>
        <taxon>Astigmata</taxon>
        <taxon>Psoroptidia</taxon>
        <taxon>Analgoidea</taxon>
        <taxon>Pyroglyphidae</taxon>
        <taxon>Dermatophagoidinae</taxon>
        <taxon>Dermatophagoides</taxon>
    </lineage>
</organism>
<feature type="non-terminal residue" evidence="4">
    <location>
        <position position="1"/>
    </location>
</feature>
<protein>
    <submittedName>
        <fullName evidence="4">Bardet-Biedl syndrome 1 protein</fullName>
    </submittedName>
</protein>
<dbReference type="Pfam" id="PF14779">
    <property type="entry name" value="BBS1"/>
    <property type="match status" value="1"/>
</dbReference>
<feature type="domain" description="Bardet-Biedl syndrome 1 protein GAE" evidence="3">
    <location>
        <begin position="516"/>
        <end position="620"/>
    </location>
</feature>
<dbReference type="AlphaFoldDB" id="A0A922I5F8"/>
<dbReference type="PANTHER" id="PTHR20870">
    <property type="entry name" value="BARDET-BIEDL SYNDROME 1 PROTEIN"/>
    <property type="match status" value="1"/>
</dbReference>
<evidence type="ECO:0000259" key="2">
    <source>
        <dbReference type="Pfam" id="PF14779"/>
    </source>
</evidence>
<gene>
    <name evidence="4" type="primary">BBS1</name>
    <name evidence="4" type="ORF">DERF_005490</name>
</gene>
<dbReference type="GO" id="GO:0005119">
    <property type="term" value="F:smoothened binding"/>
    <property type="evidence" value="ECO:0007669"/>
    <property type="project" value="TreeGrafter"/>
</dbReference>
<feature type="compositionally biased region" description="Polar residues" evidence="1">
    <location>
        <begin position="1"/>
        <end position="11"/>
    </location>
</feature>
<reference evidence="4" key="2">
    <citation type="journal article" date="2022" name="Res Sq">
        <title>Comparative Genomics Reveals Insights into the Divergent Evolution of Astigmatic Mites and Household Pest Adaptations.</title>
        <authorList>
            <person name="Xiong Q."/>
            <person name="Wan A.T.-Y."/>
            <person name="Liu X.-Y."/>
            <person name="Fung C.S.-H."/>
            <person name="Xiao X."/>
            <person name="Malainual N."/>
            <person name="Hou J."/>
            <person name="Wang L."/>
            <person name="Wang M."/>
            <person name="Yang K."/>
            <person name="Cui Y."/>
            <person name="Leung E."/>
            <person name="Nong W."/>
            <person name="Shin S.-K."/>
            <person name="Au S."/>
            <person name="Jeong K.Y."/>
            <person name="Chew F.T."/>
            <person name="Hui J."/>
            <person name="Leung T.F."/>
            <person name="Tungtrongchitr A."/>
            <person name="Zhong N."/>
            <person name="Liu Z."/>
            <person name="Tsui S."/>
        </authorList>
    </citation>
    <scope>NUCLEOTIDE SEQUENCE</scope>
    <source>
        <strain evidence="4">Derf</strain>
        <tissue evidence="4">Whole organism</tissue>
    </source>
</reference>
<dbReference type="PANTHER" id="PTHR20870:SF0">
    <property type="entry name" value="BARDET-BIEDL SYNDROME 1 PROTEIN"/>
    <property type="match status" value="1"/>
</dbReference>
<reference evidence="4" key="1">
    <citation type="submission" date="2013-05" db="EMBL/GenBank/DDBJ databases">
        <authorList>
            <person name="Yim A.K.Y."/>
            <person name="Chan T.F."/>
            <person name="Ji K.M."/>
            <person name="Liu X.Y."/>
            <person name="Zhou J.W."/>
            <person name="Li R.Q."/>
            <person name="Yang K.Y."/>
            <person name="Li J."/>
            <person name="Li M."/>
            <person name="Law P.T.W."/>
            <person name="Wu Y.L."/>
            <person name="Cai Z.L."/>
            <person name="Qin H."/>
            <person name="Bao Y."/>
            <person name="Leung R.K.K."/>
            <person name="Ng P.K.S."/>
            <person name="Zou J."/>
            <person name="Zhong X.J."/>
            <person name="Ran P.X."/>
            <person name="Zhong N.S."/>
            <person name="Liu Z.G."/>
            <person name="Tsui S.K.W."/>
        </authorList>
    </citation>
    <scope>NUCLEOTIDE SEQUENCE</scope>
    <source>
        <strain evidence="4">Derf</strain>
        <tissue evidence="4">Whole organism</tissue>
    </source>
</reference>
<accession>A0A922I5F8</accession>
<dbReference type="GO" id="GO:0034464">
    <property type="term" value="C:BBSome"/>
    <property type="evidence" value="ECO:0007669"/>
    <property type="project" value="InterPro"/>
</dbReference>
<dbReference type="GO" id="GO:0061512">
    <property type="term" value="P:protein localization to cilium"/>
    <property type="evidence" value="ECO:0007669"/>
    <property type="project" value="TreeGrafter"/>
</dbReference>
<dbReference type="InterPro" id="IPR028784">
    <property type="entry name" value="BBS1"/>
</dbReference>
<feature type="region of interest" description="Disordered" evidence="1">
    <location>
        <begin position="1"/>
        <end position="39"/>
    </location>
</feature>
<dbReference type="InterPro" id="IPR056419">
    <property type="entry name" value="GAE_BBS1"/>
</dbReference>
<dbReference type="GO" id="GO:0005113">
    <property type="term" value="F:patched binding"/>
    <property type="evidence" value="ECO:0007669"/>
    <property type="project" value="TreeGrafter"/>
</dbReference>
<dbReference type="EMBL" id="ASGP02000002">
    <property type="protein sequence ID" value="KAH9521867.1"/>
    <property type="molecule type" value="Genomic_DNA"/>
</dbReference>
<name>A0A922I5F8_DERFA</name>
<dbReference type="Proteomes" id="UP000790347">
    <property type="component" value="Unassembled WGS sequence"/>
</dbReference>
<sequence>QQSVGNESNESTLKKRIGSHRSETSGGNHKSILKTSDTSGEQKADKWLLANQDDQAHISTISANMTLADLHHDGDYRLLIGDLGLFGTKALAKLKVYHGTFLQSENLLVDLPCGVVVVHNDKPELTASVIVASSSYLYVYRNMKPFYKFSLPPLETNSVELDAWTRYKEGKINLATLEEMLYNLSLEIGLRQLTSRTLMFLNTHSPDIKNSLAEHYKHQVLRKLNVITCMASLKKTVSETNAPSCLIVGTESQQVYILEIEAFTMVSTATLASVPVFIQASGLFDVEYRILFACRDAHIYLIKRGYDSGRLCIQLNSQPVGLARIGTNIYVAAMDQTLSIYTNKGNRTWNMKQAANITTMEEIVLERQALNLVAVALTNKTIMFYNDRKCVDMLHVDDVVVAMKYGRFGREDNTLVMVTQNGSLIVKILKRTAQFQMMNDQDKYGTTVNSSTTKLVIPKKTKLFVDQTMREREQFLSIHKTFEQELIRLKLSAFKTYAKAFKSSLNPISLKHFDSIKLSAKVIGLGPVFQIQLELQNNNADNNFLTDLLMVFDYDSSIYRLDLNVIHISCLLPNLTYRYCNPVTCISQLNVSDSIKIYISHIKEEIPLLTVIINMPHSEQKFEQQPQ</sequence>